<dbReference type="EMBL" id="BARU01003333">
    <property type="protein sequence ID" value="GAH22786.1"/>
    <property type="molecule type" value="Genomic_DNA"/>
</dbReference>
<sequence>IFARGQSKEYFDRLKCLFDIQAKTDFEPLLQAIQEEKLPVPKWKGTSLNPAALLGYEQLATRP</sequence>
<evidence type="ECO:0000313" key="1">
    <source>
        <dbReference type="EMBL" id="GAH22786.1"/>
    </source>
</evidence>
<gene>
    <name evidence="1" type="ORF">S03H2_07284</name>
</gene>
<feature type="non-terminal residue" evidence="1">
    <location>
        <position position="1"/>
    </location>
</feature>
<name>X1DPA3_9ZZZZ</name>
<organism evidence="1">
    <name type="scientific">marine sediment metagenome</name>
    <dbReference type="NCBI Taxonomy" id="412755"/>
    <lineage>
        <taxon>unclassified sequences</taxon>
        <taxon>metagenomes</taxon>
        <taxon>ecological metagenomes</taxon>
    </lineage>
</organism>
<reference evidence="1" key="1">
    <citation type="journal article" date="2014" name="Front. Microbiol.">
        <title>High frequency of phylogenetically diverse reductive dehalogenase-homologous genes in deep subseafloor sedimentary metagenomes.</title>
        <authorList>
            <person name="Kawai M."/>
            <person name="Futagami T."/>
            <person name="Toyoda A."/>
            <person name="Takaki Y."/>
            <person name="Nishi S."/>
            <person name="Hori S."/>
            <person name="Arai W."/>
            <person name="Tsubouchi T."/>
            <person name="Morono Y."/>
            <person name="Uchiyama I."/>
            <person name="Ito T."/>
            <person name="Fujiyama A."/>
            <person name="Inagaki F."/>
            <person name="Takami H."/>
        </authorList>
    </citation>
    <scope>NUCLEOTIDE SEQUENCE</scope>
    <source>
        <strain evidence="1">Expedition CK06-06</strain>
    </source>
</reference>
<dbReference type="AlphaFoldDB" id="X1DPA3"/>
<accession>X1DPA3</accession>
<comment type="caution">
    <text evidence="1">The sequence shown here is derived from an EMBL/GenBank/DDBJ whole genome shotgun (WGS) entry which is preliminary data.</text>
</comment>
<proteinExistence type="predicted"/>
<protein>
    <submittedName>
        <fullName evidence="1">Uncharacterized protein</fullName>
    </submittedName>
</protein>